<dbReference type="STRING" id="2518989.IMCC3088_2493"/>
<evidence type="ECO:0000313" key="1">
    <source>
        <dbReference type="EMBL" id="EGG30734.1"/>
    </source>
</evidence>
<comment type="caution">
    <text evidence="1">The sequence shown here is derived from an EMBL/GenBank/DDBJ whole genome shotgun (WGS) entry which is preliminary data.</text>
</comment>
<proteinExistence type="predicted"/>
<dbReference type="Proteomes" id="UP000005615">
    <property type="component" value="Unassembled WGS sequence"/>
</dbReference>
<dbReference type="InterPro" id="IPR036249">
    <property type="entry name" value="Thioredoxin-like_sf"/>
</dbReference>
<name>F3KYX0_9GAMM</name>
<dbReference type="AlphaFoldDB" id="F3KYX0"/>
<dbReference type="Pfam" id="PF13409">
    <property type="entry name" value="GST_N_2"/>
    <property type="match status" value="1"/>
</dbReference>
<accession>F3KYX0</accession>
<dbReference type="InterPro" id="IPR036282">
    <property type="entry name" value="Glutathione-S-Trfase_C_sf"/>
</dbReference>
<gene>
    <name evidence="1" type="ORF">IMCC3088_2493</name>
</gene>
<dbReference type="eggNOG" id="COG0625">
    <property type="taxonomic scope" value="Bacteria"/>
</dbReference>
<dbReference type="EMBL" id="AEIG01000007">
    <property type="protein sequence ID" value="EGG30734.1"/>
    <property type="molecule type" value="Genomic_DNA"/>
</dbReference>
<organism evidence="1 2">
    <name type="scientific">Aequoribacter fuscus</name>
    <dbReference type="NCBI Taxonomy" id="2518989"/>
    <lineage>
        <taxon>Bacteria</taxon>
        <taxon>Pseudomonadati</taxon>
        <taxon>Pseudomonadota</taxon>
        <taxon>Gammaproteobacteria</taxon>
        <taxon>Cellvibrionales</taxon>
        <taxon>Halieaceae</taxon>
        <taxon>Aequoribacter</taxon>
    </lineage>
</organism>
<sequence length="371" mass="42409">MSEIYRLYAVSHSLFAGRARSYLIKQRIPFKELSSGHESFKHEILPLGKKPTIPTLATPEGAVVRDGAEIIEHFERVNGYQSHPSTPKQNIVSLLFDAIGAEGLLRAAMHYRWNFPETNLDFLTEHFMHVQRDKPGKEEKCERMMDRMRHVAQLWGVNETTMPVVEAHYCDVLDALQAHFSTLPYLLGGKPCIGDYGMIAPLFAHLGRDPYPLKLMQDRAIKVYRWVERMNRPDQDAPEFFYATDDWLDDDDVPDTLLNVLKVIAEDFVPETLAQAEVINAWLASNVPESGAPAERMMAPARFELRGQTIEGVSAPYRFYLLQRVQDAVDALSGKEHEAVLDMLGHCGMRSIVEVRLTRRIRFVENEEVWV</sequence>
<dbReference type="RefSeq" id="WP_009574603.1">
    <property type="nucleotide sequence ID" value="NZ_AEIG01000007.1"/>
</dbReference>
<evidence type="ECO:0000313" key="2">
    <source>
        <dbReference type="Proteomes" id="UP000005615"/>
    </source>
</evidence>
<dbReference type="GO" id="GO:0016740">
    <property type="term" value="F:transferase activity"/>
    <property type="evidence" value="ECO:0007669"/>
    <property type="project" value="UniProtKB-KW"/>
</dbReference>
<dbReference type="SUPFAM" id="SSF52833">
    <property type="entry name" value="Thioredoxin-like"/>
    <property type="match status" value="1"/>
</dbReference>
<protein>
    <submittedName>
        <fullName evidence="1">Glutathione S-transferase</fullName>
    </submittedName>
</protein>
<keyword evidence="1" id="KW-0808">Transferase</keyword>
<reference evidence="1 2" key="1">
    <citation type="journal article" date="2011" name="J. Bacteriol.">
        <title>Genome sequence of strain IMCC3088, a proteorhodopsin-containing marine bacterium belonging to the OM60/NOR5 clade.</title>
        <authorList>
            <person name="Jang Y."/>
            <person name="Oh H.M."/>
            <person name="Kang I."/>
            <person name="Lee K."/>
            <person name="Yang S.J."/>
            <person name="Cho J.C."/>
        </authorList>
    </citation>
    <scope>NUCLEOTIDE SEQUENCE [LARGE SCALE GENOMIC DNA]</scope>
    <source>
        <strain evidence="1 2">IMCC3088</strain>
    </source>
</reference>
<dbReference type="InterPro" id="IPR004045">
    <property type="entry name" value="Glutathione_S-Trfase_N"/>
</dbReference>
<keyword evidence="2" id="KW-1185">Reference proteome</keyword>
<dbReference type="SUPFAM" id="SSF47616">
    <property type="entry name" value="GST C-terminal domain-like"/>
    <property type="match status" value="1"/>
</dbReference>